<dbReference type="AlphaFoldDB" id="A0A4R2K7T0"/>
<protein>
    <submittedName>
        <fullName evidence="2">Uncharacterized protein DUF1127</fullName>
    </submittedName>
</protein>
<dbReference type="Proteomes" id="UP000295142">
    <property type="component" value="Unassembled WGS sequence"/>
</dbReference>
<accession>A0A4R2K7T0</accession>
<dbReference type="EMBL" id="SLWW01000015">
    <property type="protein sequence ID" value="TCO69421.1"/>
    <property type="molecule type" value="Genomic_DNA"/>
</dbReference>
<name>A0A4R2K7T0_9RHOB</name>
<dbReference type="RefSeq" id="WP_132546351.1">
    <property type="nucleotide sequence ID" value="NZ_SLWW01000015.1"/>
</dbReference>
<proteinExistence type="predicted"/>
<dbReference type="OrthoDB" id="8244198at2"/>
<keyword evidence="3" id="KW-1185">Reference proteome</keyword>
<evidence type="ECO:0000259" key="1">
    <source>
        <dbReference type="Pfam" id="PF06568"/>
    </source>
</evidence>
<dbReference type="InterPro" id="IPR009506">
    <property type="entry name" value="YjiS-like"/>
</dbReference>
<organism evidence="2 3">
    <name type="scientific">Rhodovulum euryhalinum</name>
    <dbReference type="NCBI Taxonomy" id="35805"/>
    <lineage>
        <taxon>Bacteria</taxon>
        <taxon>Pseudomonadati</taxon>
        <taxon>Pseudomonadota</taxon>
        <taxon>Alphaproteobacteria</taxon>
        <taxon>Rhodobacterales</taxon>
        <taxon>Paracoccaceae</taxon>
        <taxon>Rhodovulum</taxon>
    </lineage>
</organism>
<comment type="caution">
    <text evidence="2">The sequence shown here is derived from an EMBL/GenBank/DDBJ whole genome shotgun (WGS) entry which is preliminary data.</text>
</comment>
<evidence type="ECO:0000313" key="3">
    <source>
        <dbReference type="Proteomes" id="UP000295142"/>
    </source>
</evidence>
<gene>
    <name evidence="2" type="ORF">EV655_11550</name>
</gene>
<sequence length="72" mass="7987">MSFVTHAFTTRGGVADKLSRTANALHGWARFYAARRATFHELSALSDRELDDLGIGRGDIARIAVESARRIR</sequence>
<feature type="domain" description="YjiS-like" evidence="1">
    <location>
        <begin position="28"/>
        <end position="60"/>
    </location>
</feature>
<evidence type="ECO:0000313" key="2">
    <source>
        <dbReference type="EMBL" id="TCO69421.1"/>
    </source>
</evidence>
<dbReference type="Pfam" id="PF06568">
    <property type="entry name" value="YjiS-like"/>
    <property type="match status" value="1"/>
</dbReference>
<reference evidence="2 3" key="1">
    <citation type="submission" date="2019-03" db="EMBL/GenBank/DDBJ databases">
        <title>Genomic Encyclopedia of Type Strains, Phase IV (KMG-IV): sequencing the most valuable type-strain genomes for metagenomic binning, comparative biology and taxonomic classification.</title>
        <authorList>
            <person name="Goeker M."/>
        </authorList>
    </citation>
    <scope>NUCLEOTIDE SEQUENCE [LARGE SCALE GENOMIC DNA]</scope>
    <source>
        <strain evidence="2 3">DSM 4868</strain>
    </source>
</reference>